<evidence type="ECO:0000256" key="1">
    <source>
        <dbReference type="SAM" id="MobiDB-lite"/>
    </source>
</evidence>
<dbReference type="RefSeq" id="WP_155046302.1">
    <property type="nucleotide sequence ID" value="NZ_WMIH01000046.1"/>
</dbReference>
<feature type="compositionally biased region" description="Low complexity" evidence="1">
    <location>
        <begin position="198"/>
        <end position="213"/>
    </location>
</feature>
<feature type="region of interest" description="Disordered" evidence="1">
    <location>
        <begin position="185"/>
        <end position="258"/>
    </location>
</feature>
<evidence type="ECO:0000313" key="3">
    <source>
        <dbReference type="Proteomes" id="UP000478740"/>
    </source>
</evidence>
<comment type="caution">
    <text evidence="2">The sequence shown here is derived from an EMBL/GenBank/DDBJ whole genome shotgun (WGS) entry which is preliminary data.</text>
</comment>
<name>A0A6L6J280_9RHOB</name>
<evidence type="ECO:0000313" key="2">
    <source>
        <dbReference type="EMBL" id="MTH66663.1"/>
    </source>
</evidence>
<proteinExistence type="predicted"/>
<dbReference type="NCBIfam" id="NF045541">
    <property type="entry name" value="scaf_prot_MCP2"/>
    <property type="match status" value="1"/>
</dbReference>
<sequence>MDTMIELPALRRSAELAPNSVDNDARTVEVIWSAGARVRRASFFGEPYDEELSLDPAHVRLERLNAGAPFLKVHEIDTLDAVIGSVVPGSARIEYGRGVAQVRISERADVEPIWRDIQAGHIRAVSIGYQVHRFDISKPDGGRELWRAVDWTPFEISAVPVGADPAAGFRAKGEHHDCVLHRRDAETSEGASPMTDKTTPAAPADDTPDTAATEEITMPDDKTGAPEAQTRAAETRSQPKAPKPEAPDTEAIATRAREAERDRVSTIYDLAGRLNLERSFAEDLVKRGVSVDESRRLILDQVAAKSDETRTFPHVSVPLGGRDERITRRDAVANALLHRYSPTLFPLEDAARQYRGMTLLELARESLGNSGVNTRGLSRDEVATRALHSTSDFPEILSAVTNKTLRQAYDAYPRTFSLFCRQVLATDFKSMHRVQLGEAPQLLEVGESGEFKRGTLGESKESYKVKTYGRVVAITRQVLINDDLDAFTRIPAMYGNSIAQLESDVVWGIITANPAMADGTALFHANHKNLAGTGAALAVDAVGAARAAMALQTGLDKKTVLNIRPAFLIVPAALELKAEQLVAQNLVPAATSSVVPQSIRTLSPISEPRLDAASATAWYLAASPNQIDTIEYAYLEGQQGAYIETRNGFDVDGVEIKCRLDFGAKAIDWRGLYKNPGA</sequence>
<dbReference type="Pfam" id="PF25209">
    <property type="entry name" value="Phage_capsid_4"/>
    <property type="match status" value="1"/>
</dbReference>
<keyword evidence="3" id="KW-1185">Reference proteome</keyword>
<accession>A0A6L6J280</accession>
<reference evidence="2 3" key="1">
    <citation type="submission" date="2019-11" db="EMBL/GenBank/DDBJ databases">
        <authorList>
            <person name="Dong K."/>
        </authorList>
    </citation>
    <scope>NUCLEOTIDE SEQUENCE [LARGE SCALE GENOMIC DNA]</scope>
    <source>
        <strain evidence="2 3">DK608</strain>
    </source>
</reference>
<gene>
    <name evidence="2" type="ORF">GL284_20670</name>
</gene>
<dbReference type="Proteomes" id="UP000478740">
    <property type="component" value="Unassembled WGS sequence"/>
</dbReference>
<dbReference type="EMBL" id="WMII01000046">
    <property type="protein sequence ID" value="MTH66663.1"/>
    <property type="molecule type" value="Genomic_DNA"/>
</dbReference>
<dbReference type="AlphaFoldDB" id="A0A6L6J280"/>
<organism evidence="2 3">
    <name type="scientific">Paracoccus shanxieyensis</name>
    <dbReference type="NCBI Taxonomy" id="2675752"/>
    <lineage>
        <taxon>Bacteria</taxon>
        <taxon>Pseudomonadati</taxon>
        <taxon>Pseudomonadota</taxon>
        <taxon>Alphaproteobacteria</taxon>
        <taxon>Rhodobacterales</taxon>
        <taxon>Paracoccaceae</taxon>
        <taxon>Paracoccus</taxon>
    </lineage>
</organism>
<protein>
    <submittedName>
        <fullName evidence="2">Peptidase U37</fullName>
    </submittedName>
</protein>